<evidence type="ECO:0000256" key="1">
    <source>
        <dbReference type="SAM" id="Coils"/>
    </source>
</evidence>
<organism evidence="2">
    <name type="scientific">viral metagenome</name>
    <dbReference type="NCBI Taxonomy" id="1070528"/>
    <lineage>
        <taxon>unclassified sequences</taxon>
        <taxon>metagenomes</taxon>
        <taxon>organismal metagenomes</taxon>
    </lineage>
</organism>
<accession>A0A6C0KA26</accession>
<dbReference type="EMBL" id="MN740847">
    <property type="protein sequence ID" value="QHU14905.1"/>
    <property type="molecule type" value="Genomic_DNA"/>
</dbReference>
<dbReference type="AlphaFoldDB" id="A0A6C0KA26"/>
<proteinExistence type="predicted"/>
<dbReference type="Gene3D" id="3.30.40.220">
    <property type="match status" value="1"/>
</dbReference>
<feature type="coiled-coil region" evidence="1">
    <location>
        <begin position="19"/>
        <end position="46"/>
    </location>
</feature>
<name>A0A6C0KA26_9ZZZZ</name>
<keyword evidence="1" id="KW-0175">Coiled coil</keyword>
<evidence type="ECO:0008006" key="3">
    <source>
        <dbReference type="Google" id="ProtNLM"/>
    </source>
</evidence>
<sequence>MKSIKIIGKRNVDSFKPKEERKRKILNKLAEKKELLKENQLKLVKKLCTNEEFSGNKFVKKELERKIKSYRMQDIKKDKLNEEKLIKIDECIDKLVLSKMKCYYCMEDMLLVYENVREPKQWTLDRLDNSIGHITDNVVISCLSCNLKRRTMDDKKFKFSKQMKIIKKN</sequence>
<protein>
    <recommendedName>
        <fullName evidence="3">HNH endonuclease</fullName>
    </recommendedName>
</protein>
<reference evidence="2" key="1">
    <citation type="journal article" date="2020" name="Nature">
        <title>Giant virus diversity and host interactions through global metagenomics.</title>
        <authorList>
            <person name="Schulz F."/>
            <person name="Roux S."/>
            <person name="Paez-Espino D."/>
            <person name="Jungbluth S."/>
            <person name="Walsh D.A."/>
            <person name="Denef V.J."/>
            <person name="McMahon K.D."/>
            <person name="Konstantinidis K.T."/>
            <person name="Eloe-Fadrosh E.A."/>
            <person name="Kyrpides N.C."/>
            <person name="Woyke T."/>
        </authorList>
    </citation>
    <scope>NUCLEOTIDE SEQUENCE</scope>
    <source>
        <strain evidence="2">GVMAG-S-1102244-55</strain>
    </source>
</reference>
<evidence type="ECO:0000313" key="2">
    <source>
        <dbReference type="EMBL" id="QHU14905.1"/>
    </source>
</evidence>